<dbReference type="EMBL" id="RBIN01000004">
    <property type="protein sequence ID" value="RKR04356.1"/>
    <property type="molecule type" value="Genomic_DNA"/>
</dbReference>
<dbReference type="AlphaFoldDB" id="A0A420WX96"/>
<dbReference type="PANTHER" id="PTHR33507:SF4">
    <property type="entry name" value="NODULATION COMPETITIVENESS PROTEIN NFED"/>
    <property type="match status" value="1"/>
</dbReference>
<dbReference type="InterPro" id="IPR052165">
    <property type="entry name" value="Membrane_assoc_protease"/>
</dbReference>
<evidence type="ECO:0000256" key="1">
    <source>
        <dbReference type="ARBA" id="ARBA00004141"/>
    </source>
</evidence>
<dbReference type="InterPro" id="IPR002810">
    <property type="entry name" value="NfeD-like_C"/>
</dbReference>
<evidence type="ECO:0000259" key="6">
    <source>
        <dbReference type="Pfam" id="PF01957"/>
    </source>
</evidence>
<feature type="transmembrane region" description="Helical" evidence="5">
    <location>
        <begin position="68"/>
        <end position="89"/>
    </location>
</feature>
<feature type="transmembrane region" description="Helical" evidence="5">
    <location>
        <begin position="95"/>
        <end position="116"/>
    </location>
</feature>
<sequence>MMKTAGFSGKRFRVTLVAVGMIGFGLLTAMPAAAAEARQGHVGWGVALLLIGLALVVVEALTPTIGIIGTLGLLAFVTGSVLLFNAGLLPGGESLWGVGLIVLAALIIAGFLCWVVTRALRLRREQPRGGQEAVLQAHAVVLQGFSADAREVYRGHVRLHGERWQARSEVPVQEGDTVRVTALDGLTATVVPLAPDEADGI</sequence>
<dbReference type="GO" id="GO:0016020">
    <property type="term" value="C:membrane"/>
    <property type="evidence" value="ECO:0007669"/>
    <property type="project" value="UniProtKB-SubCell"/>
</dbReference>
<name>A0A420WX96_9GAMM</name>
<dbReference type="SUPFAM" id="SSF141322">
    <property type="entry name" value="NfeD domain-like"/>
    <property type="match status" value="1"/>
</dbReference>
<gene>
    <name evidence="8" type="ORF">C7446_1561</name>
</gene>
<comment type="subcellular location">
    <subcellularLocation>
        <location evidence="1">Membrane</location>
        <topology evidence="1">Multi-pass membrane protein</topology>
    </subcellularLocation>
</comment>
<reference evidence="8 9" key="1">
    <citation type="submission" date="2018-10" db="EMBL/GenBank/DDBJ databases">
        <title>Genomic Encyclopedia of Type Strains, Phase IV (KMG-IV): sequencing the most valuable type-strain genomes for metagenomic binning, comparative biology and taxonomic classification.</title>
        <authorList>
            <person name="Goeker M."/>
        </authorList>
    </citation>
    <scope>NUCLEOTIDE SEQUENCE [LARGE SCALE GENOMIC DNA]</scope>
    <source>
        <strain evidence="8 9">DSM 23229</strain>
    </source>
</reference>
<keyword evidence="4 5" id="KW-0472">Membrane</keyword>
<feature type="domain" description="NfeD integral membrane" evidence="7">
    <location>
        <begin position="24"/>
        <end position="117"/>
    </location>
</feature>
<dbReference type="Pfam" id="PF24961">
    <property type="entry name" value="NfeD_membrane"/>
    <property type="match status" value="1"/>
</dbReference>
<dbReference type="Gene3D" id="2.40.50.140">
    <property type="entry name" value="Nucleic acid-binding proteins"/>
    <property type="match status" value="1"/>
</dbReference>
<dbReference type="PANTHER" id="PTHR33507">
    <property type="entry name" value="INNER MEMBRANE PROTEIN YBBJ"/>
    <property type="match status" value="1"/>
</dbReference>
<feature type="transmembrane region" description="Helical" evidence="5">
    <location>
        <begin position="44"/>
        <end position="61"/>
    </location>
</feature>
<proteinExistence type="predicted"/>
<evidence type="ECO:0000256" key="3">
    <source>
        <dbReference type="ARBA" id="ARBA00022989"/>
    </source>
</evidence>
<dbReference type="OrthoDB" id="5289056at2"/>
<protein>
    <submittedName>
        <fullName evidence="8">NfeD-like partner-binding protein</fullName>
    </submittedName>
</protein>
<keyword evidence="3 5" id="KW-1133">Transmembrane helix</keyword>
<dbReference type="InterPro" id="IPR056739">
    <property type="entry name" value="NfeD_membrane"/>
</dbReference>
<evidence type="ECO:0000313" key="8">
    <source>
        <dbReference type="EMBL" id="RKR04356.1"/>
    </source>
</evidence>
<evidence type="ECO:0000256" key="4">
    <source>
        <dbReference type="ARBA" id="ARBA00023136"/>
    </source>
</evidence>
<comment type="caution">
    <text evidence="8">The sequence shown here is derived from an EMBL/GenBank/DDBJ whole genome shotgun (WGS) entry which is preliminary data.</text>
</comment>
<evidence type="ECO:0000256" key="2">
    <source>
        <dbReference type="ARBA" id="ARBA00022692"/>
    </source>
</evidence>
<evidence type="ECO:0000256" key="5">
    <source>
        <dbReference type="SAM" id="Phobius"/>
    </source>
</evidence>
<accession>A0A420WX96</accession>
<dbReference type="InterPro" id="IPR012340">
    <property type="entry name" value="NA-bd_OB-fold"/>
</dbReference>
<dbReference type="Proteomes" id="UP000281975">
    <property type="component" value="Unassembled WGS sequence"/>
</dbReference>
<keyword evidence="2 5" id="KW-0812">Transmembrane</keyword>
<dbReference type="Pfam" id="PF01957">
    <property type="entry name" value="NfeD"/>
    <property type="match status" value="1"/>
</dbReference>
<feature type="domain" description="NfeD-like C-terminal" evidence="6">
    <location>
        <begin position="139"/>
        <end position="192"/>
    </location>
</feature>
<evidence type="ECO:0000259" key="7">
    <source>
        <dbReference type="Pfam" id="PF24961"/>
    </source>
</evidence>
<organism evidence="8 9">
    <name type="scientific">Kushneria sinocarnis</name>
    <dbReference type="NCBI Taxonomy" id="595502"/>
    <lineage>
        <taxon>Bacteria</taxon>
        <taxon>Pseudomonadati</taxon>
        <taxon>Pseudomonadota</taxon>
        <taxon>Gammaproteobacteria</taxon>
        <taxon>Oceanospirillales</taxon>
        <taxon>Halomonadaceae</taxon>
        <taxon>Kushneria</taxon>
    </lineage>
</organism>
<keyword evidence="9" id="KW-1185">Reference proteome</keyword>
<evidence type="ECO:0000313" key="9">
    <source>
        <dbReference type="Proteomes" id="UP000281975"/>
    </source>
</evidence>